<protein>
    <submittedName>
        <fullName evidence="1">Uncharacterized protein</fullName>
    </submittedName>
</protein>
<sequence>MAFTVDYSYRYPKAREPGFPILSSVHPKQAHKPIVAGVAGMYSPYETQVKFGKVPDFGGQKQPITGALDQLIPLERDLLKLYPSMKTNWNSNPLDSIKSYSMSDFHRYRRLKDFRPDLVPRTAEILSYKYCPTCCALHVGGTAGCSRDPAYYTRYNESRMPFDAQKPHAPFGKGMYGYQHEMLHRHSTGNFWLSKYH</sequence>
<name>A0AAV2T2V5_CALDB</name>
<comment type="caution">
    <text evidence="1">The sequence shown here is derived from an EMBL/GenBank/DDBJ whole genome shotgun (WGS) entry which is preliminary data.</text>
</comment>
<gene>
    <name evidence="1" type="ORF">CDAUBV1_LOCUS4327</name>
</gene>
<organism evidence="1 2">
    <name type="scientific">Calicophoron daubneyi</name>
    <name type="common">Rumen fluke</name>
    <name type="synonym">Paramphistomum daubneyi</name>
    <dbReference type="NCBI Taxonomy" id="300641"/>
    <lineage>
        <taxon>Eukaryota</taxon>
        <taxon>Metazoa</taxon>
        <taxon>Spiralia</taxon>
        <taxon>Lophotrochozoa</taxon>
        <taxon>Platyhelminthes</taxon>
        <taxon>Trematoda</taxon>
        <taxon>Digenea</taxon>
        <taxon>Plagiorchiida</taxon>
        <taxon>Pronocephalata</taxon>
        <taxon>Paramphistomoidea</taxon>
        <taxon>Paramphistomidae</taxon>
        <taxon>Calicophoron</taxon>
    </lineage>
</organism>
<reference evidence="1" key="1">
    <citation type="submission" date="2024-06" db="EMBL/GenBank/DDBJ databases">
        <authorList>
            <person name="Liu X."/>
            <person name="Lenzi L."/>
            <person name="Haldenby T S."/>
            <person name="Uol C."/>
        </authorList>
    </citation>
    <scope>NUCLEOTIDE SEQUENCE</scope>
</reference>
<evidence type="ECO:0000313" key="2">
    <source>
        <dbReference type="Proteomes" id="UP001497525"/>
    </source>
</evidence>
<proteinExistence type="predicted"/>
<dbReference type="AlphaFoldDB" id="A0AAV2T2V5"/>
<dbReference type="Proteomes" id="UP001497525">
    <property type="component" value="Unassembled WGS sequence"/>
</dbReference>
<dbReference type="EMBL" id="CAXLJL010000103">
    <property type="protein sequence ID" value="CAL5131783.1"/>
    <property type="molecule type" value="Genomic_DNA"/>
</dbReference>
<accession>A0AAV2T2V5</accession>
<evidence type="ECO:0000313" key="1">
    <source>
        <dbReference type="EMBL" id="CAL5131783.1"/>
    </source>
</evidence>